<evidence type="ECO:0000313" key="2">
    <source>
        <dbReference type="Proteomes" id="UP000059074"/>
    </source>
</evidence>
<sequence length="62" mass="6952">MQGEIAQLSSELEQLDDLREGYARVRAKILGYRQAGMRVPEELTLLEKNLVAECMAASQGRD</sequence>
<dbReference type="PATRIC" id="fig|121290.4.peg.1426"/>
<protein>
    <submittedName>
        <fullName evidence="1">Uncharacterized protein</fullName>
    </submittedName>
</protein>
<proteinExistence type="predicted"/>
<gene>
    <name evidence="1" type="ORF">APY04_0103</name>
</gene>
<keyword evidence="2" id="KW-1185">Reference proteome</keyword>
<name>A0A109BP74_HYPSL</name>
<comment type="caution">
    <text evidence="1">The sequence shown here is derived from an EMBL/GenBank/DDBJ whole genome shotgun (WGS) entry which is preliminary data.</text>
</comment>
<reference evidence="1 2" key="1">
    <citation type="submission" date="2015-10" db="EMBL/GenBank/DDBJ databases">
        <title>Transcriptomic analysis of a linuron degrading triple-species bacterial consortium.</title>
        <authorList>
            <person name="Albers P."/>
        </authorList>
    </citation>
    <scope>NUCLEOTIDE SEQUENCE [LARGE SCALE GENOMIC DNA]</scope>
    <source>
        <strain evidence="1 2">WDL6</strain>
    </source>
</reference>
<dbReference type="AlphaFoldDB" id="A0A109BP74"/>
<evidence type="ECO:0000313" key="1">
    <source>
        <dbReference type="EMBL" id="KWT72412.1"/>
    </source>
</evidence>
<dbReference type="EMBL" id="LMTR01000011">
    <property type="protein sequence ID" value="KWT72412.1"/>
    <property type="molecule type" value="Genomic_DNA"/>
</dbReference>
<organism evidence="1 2">
    <name type="scientific">Hyphomicrobium sulfonivorans</name>
    <dbReference type="NCBI Taxonomy" id="121290"/>
    <lineage>
        <taxon>Bacteria</taxon>
        <taxon>Pseudomonadati</taxon>
        <taxon>Pseudomonadota</taxon>
        <taxon>Alphaproteobacteria</taxon>
        <taxon>Hyphomicrobiales</taxon>
        <taxon>Hyphomicrobiaceae</taxon>
        <taxon>Hyphomicrobium</taxon>
    </lineage>
</organism>
<dbReference type="Proteomes" id="UP000059074">
    <property type="component" value="Unassembled WGS sequence"/>
</dbReference>
<accession>A0A109BP74</accession>